<dbReference type="PROSITE" id="PS51173">
    <property type="entry name" value="CBM2"/>
    <property type="match status" value="1"/>
</dbReference>
<keyword evidence="2" id="KW-0732">Signal</keyword>
<evidence type="ECO:0000313" key="4">
    <source>
        <dbReference type="EMBL" id="GAA1831132.1"/>
    </source>
</evidence>
<accession>A0ABP4YV58</accession>
<dbReference type="InterPro" id="IPR012291">
    <property type="entry name" value="CBM2_carb-bd_dom_sf"/>
</dbReference>
<dbReference type="RefSeq" id="WP_344139020.1">
    <property type="nucleotide sequence ID" value="NZ_BAAALT010000267.1"/>
</dbReference>
<organism evidence="4 5">
    <name type="scientific">Luedemannella flava</name>
    <dbReference type="NCBI Taxonomy" id="349316"/>
    <lineage>
        <taxon>Bacteria</taxon>
        <taxon>Bacillati</taxon>
        <taxon>Actinomycetota</taxon>
        <taxon>Actinomycetes</taxon>
        <taxon>Micromonosporales</taxon>
        <taxon>Micromonosporaceae</taxon>
        <taxon>Luedemannella</taxon>
    </lineage>
</organism>
<evidence type="ECO:0000256" key="1">
    <source>
        <dbReference type="SAM" id="MobiDB-lite"/>
    </source>
</evidence>
<comment type="caution">
    <text evidence="4">The sequence shown here is derived from an EMBL/GenBank/DDBJ whole genome shotgun (WGS) entry which is preliminary data.</text>
</comment>
<evidence type="ECO:0000313" key="5">
    <source>
        <dbReference type="Proteomes" id="UP001500218"/>
    </source>
</evidence>
<feature type="signal peptide" evidence="2">
    <location>
        <begin position="1"/>
        <end position="29"/>
    </location>
</feature>
<feature type="domain" description="CBM2" evidence="3">
    <location>
        <begin position="607"/>
        <end position="710"/>
    </location>
</feature>
<evidence type="ECO:0000259" key="3">
    <source>
        <dbReference type="PROSITE" id="PS51173"/>
    </source>
</evidence>
<dbReference type="InterPro" id="IPR014867">
    <property type="entry name" value="Spore_coat_CotH_CotH2/3/7"/>
</dbReference>
<reference evidence="5" key="1">
    <citation type="journal article" date="2019" name="Int. J. Syst. Evol. Microbiol.">
        <title>The Global Catalogue of Microorganisms (GCM) 10K type strain sequencing project: providing services to taxonomists for standard genome sequencing and annotation.</title>
        <authorList>
            <consortium name="The Broad Institute Genomics Platform"/>
            <consortium name="The Broad Institute Genome Sequencing Center for Infectious Disease"/>
            <person name="Wu L."/>
            <person name="Ma J."/>
        </authorList>
    </citation>
    <scope>NUCLEOTIDE SEQUENCE [LARGE SCALE GENOMIC DNA]</scope>
    <source>
        <strain evidence="5">JCM 13250</strain>
    </source>
</reference>
<dbReference type="InterPro" id="IPR001919">
    <property type="entry name" value="CBD2"/>
</dbReference>
<dbReference type="EMBL" id="BAAALT010000267">
    <property type="protein sequence ID" value="GAA1831132.1"/>
    <property type="molecule type" value="Genomic_DNA"/>
</dbReference>
<feature type="chain" id="PRO_5045593764" description="CBM2 domain-containing protein" evidence="2">
    <location>
        <begin position="30"/>
        <end position="710"/>
    </location>
</feature>
<dbReference type="Gene3D" id="2.60.40.290">
    <property type="match status" value="1"/>
</dbReference>
<sequence length="710" mass="75543">MRRSLLKTVVPAGLVVVLVAGLATTRAIAADTGNVAALPLAANAAGDQAGDIVYSTPSGTFAGSVSVSLSTAIAGAQIRYTTDGSVPSASSPVYGSAVQITRTTQLRAQAFVSGAASGNPGSQLYVAQNVSTSHDLPVLVIDNYGKGVPGRDYVDAALLELPAGSLAGAPVLATRAGVHLHGNSSTMFAKKPWRVEFRDNTDDDADYPFLGLPSDSDWVLRGPFSDKSLVRDALMFDLDREMGHPAPRYRFVELYFNTDAQPVGADDYQGVYVAMETIKNSKNRNNLKDLDEDDVTEPTISGGYIMHFEWQAAEEPTLPCSGANCWQFLEVADPDPLVAAQKTWITNYVKQFSDALHGGSWTDPNTGYAAYIDVNSFVDQVILYELGRDMDAYIRSFYLYKDRGAKLFAGPIWDSDLTFGVGGYFNNNSTSGWQYQQTRTPVANDWVNRLMQDPAFVNLIKQRWSTLRQGILSNASLEARINQLTAPLGNAAQRNFTKWPNLSTQMIGPFITPTANTWQGQVQQLKTWMQQRAAWLDSSSGGAWLTTVVPTSAPVTTRPPTSAPVTSRPPTSAPVTSRPPTSAPVTSAPITTRPVTSAPVTTRAATSGPVSGGCSAAYTTVSQWPGGFQGDVKVTAGPSAINGWRVTWTFANGQTVTQSWGATVTASGSAVTATNVSYNGALAGGASTTFGFLGSWNGTNTAPSVTCTAL</sequence>
<protein>
    <recommendedName>
        <fullName evidence="3">CBM2 domain-containing protein</fullName>
    </recommendedName>
</protein>
<evidence type="ECO:0000256" key="2">
    <source>
        <dbReference type="SAM" id="SignalP"/>
    </source>
</evidence>
<name>A0ABP4YV58_9ACTN</name>
<feature type="compositionally biased region" description="Polar residues" evidence="1">
    <location>
        <begin position="593"/>
        <end position="609"/>
    </location>
</feature>
<dbReference type="Pfam" id="PF13290">
    <property type="entry name" value="CHB_HEX_C_1"/>
    <property type="match status" value="1"/>
</dbReference>
<dbReference type="Proteomes" id="UP001500218">
    <property type="component" value="Unassembled WGS sequence"/>
</dbReference>
<dbReference type="InterPro" id="IPR059177">
    <property type="entry name" value="GH29D-like_dom"/>
</dbReference>
<gene>
    <name evidence="4" type="ORF">GCM10009682_57230</name>
</gene>
<dbReference type="Pfam" id="PF08757">
    <property type="entry name" value="CotH"/>
    <property type="match status" value="1"/>
</dbReference>
<feature type="compositionally biased region" description="Low complexity" evidence="1">
    <location>
        <begin position="552"/>
        <end position="589"/>
    </location>
</feature>
<dbReference type="InterPro" id="IPR008965">
    <property type="entry name" value="CBM2/CBM3_carb-bd_dom_sf"/>
</dbReference>
<dbReference type="SMART" id="SM00637">
    <property type="entry name" value="CBD_II"/>
    <property type="match status" value="1"/>
</dbReference>
<feature type="region of interest" description="Disordered" evidence="1">
    <location>
        <begin position="552"/>
        <end position="612"/>
    </location>
</feature>
<keyword evidence="5" id="KW-1185">Reference proteome</keyword>
<dbReference type="Pfam" id="PF00553">
    <property type="entry name" value="CBM_2"/>
    <property type="match status" value="1"/>
</dbReference>
<dbReference type="SUPFAM" id="SSF49384">
    <property type="entry name" value="Carbohydrate-binding domain"/>
    <property type="match status" value="1"/>
</dbReference>
<proteinExistence type="predicted"/>